<dbReference type="InterPro" id="IPR013150">
    <property type="entry name" value="TFIIB_cyclin"/>
</dbReference>
<dbReference type="SUPFAM" id="SSF47954">
    <property type="entry name" value="Cyclin-like"/>
    <property type="match status" value="1"/>
</dbReference>
<dbReference type="RefSeq" id="WP_092663048.1">
    <property type="nucleotide sequence ID" value="NZ_FOCX01000023.1"/>
</dbReference>
<accession>A0A1H8TPW0</accession>
<dbReference type="PROSITE" id="PS50003">
    <property type="entry name" value="PH_DOMAIN"/>
    <property type="match status" value="1"/>
</dbReference>
<dbReference type="GO" id="GO:0017025">
    <property type="term" value="F:TBP-class protein binding"/>
    <property type="evidence" value="ECO:0007669"/>
    <property type="project" value="InterPro"/>
</dbReference>
<evidence type="ECO:0000313" key="3">
    <source>
        <dbReference type="Proteomes" id="UP000198775"/>
    </source>
</evidence>
<feature type="domain" description="PH" evidence="1">
    <location>
        <begin position="1"/>
        <end position="22"/>
    </location>
</feature>
<dbReference type="Proteomes" id="UP000198775">
    <property type="component" value="Unassembled WGS sequence"/>
</dbReference>
<proteinExistence type="predicted"/>
<sequence>MYRASDEVDNEEWLAELEAAADRLDLDDEARTRAADLFLSTLPDSDRSKRATMAASLYVATLVTSDRRAQGEVADAVGVSRLSVQQRWKELLERTGLEAPDW</sequence>
<dbReference type="Pfam" id="PF00382">
    <property type="entry name" value="TFIIB"/>
    <property type="match status" value="1"/>
</dbReference>
<dbReference type="OrthoDB" id="291244at2157"/>
<protein>
    <submittedName>
        <fullName evidence="2">Transcription factor TFIIB repeat-containing protein</fullName>
    </submittedName>
</protein>
<dbReference type="InterPro" id="IPR036915">
    <property type="entry name" value="Cyclin-like_sf"/>
</dbReference>
<evidence type="ECO:0000313" key="2">
    <source>
        <dbReference type="EMBL" id="SEO92654.1"/>
    </source>
</evidence>
<keyword evidence="3" id="KW-1185">Reference proteome</keyword>
<dbReference type="Gene3D" id="1.10.472.10">
    <property type="entry name" value="Cyclin-like"/>
    <property type="match status" value="1"/>
</dbReference>
<gene>
    <name evidence="2" type="ORF">SAMN05216388_102346</name>
</gene>
<name>A0A1H8TPW0_9EURY</name>
<dbReference type="EMBL" id="FOCX01000023">
    <property type="protein sequence ID" value="SEO92654.1"/>
    <property type="molecule type" value="Genomic_DNA"/>
</dbReference>
<organism evidence="2 3">
    <name type="scientific">Halorientalis persicus</name>
    <dbReference type="NCBI Taxonomy" id="1367881"/>
    <lineage>
        <taxon>Archaea</taxon>
        <taxon>Methanobacteriati</taxon>
        <taxon>Methanobacteriota</taxon>
        <taxon>Stenosarchaea group</taxon>
        <taxon>Halobacteria</taxon>
        <taxon>Halobacteriales</taxon>
        <taxon>Haloarculaceae</taxon>
        <taxon>Halorientalis</taxon>
    </lineage>
</organism>
<dbReference type="InterPro" id="IPR001849">
    <property type="entry name" value="PH_domain"/>
</dbReference>
<evidence type="ECO:0000259" key="1">
    <source>
        <dbReference type="PROSITE" id="PS50003"/>
    </source>
</evidence>
<dbReference type="AlphaFoldDB" id="A0A1H8TPW0"/>
<reference evidence="3" key="1">
    <citation type="submission" date="2016-10" db="EMBL/GenBank/DDBJ databases">
        <authorList>
            <person name="Varghese N."/>
            <person name="Submissions S."/>
        </authorList>
    </citation>
    <scope>NUCLEOTIDE SEQUENCE [LARGE SCALE GENOMIC DNA]</scope>
    <source>
        <strain evidence="3">IBRC-M 10043</strain>
    </source>
</reference>